<evidence type="ECO:0000256" key="7">
    <source>
        <dbReference type="ARBA" id="ARBA00023136"/>
    </source>
</evidence>
<evidence type="ECO:0000256" key="1">
    <source>
        <dbReference type="ARBA" id="ARBA00004202"/>
    </source>
</evidence>
<dbReference type="PATRIC" id="fig|1218508.4.peg.375"/>
<dbReference type="FunFam" id="3.40.50.300:FF:000224">
    <property type="entry name" value="Energy-coupling factor transporter ATP-binding protein EcfA"/>
    <property type="match status" value="1"/>
</dbReference>
<accession>A0A0F4KZ90</accession>
<keyword evidence="4 8" id="KW-0547">Nucleotide-binding</keyword>
<keyword evidence="7 8" id="KW-0472">Membrane</keyword>
<keyword evidence="3 8" id="KW-1003">Cell membrane</keyword>
<evidence type="ECO:0000313" key="10">
    <source>
        <dbReference type="EMBL" id="KJY51318.1"/>
    </source>
</evidence>
<evidence type="ECO:0000256" key="2">
    <source>
        <dbReference type="ARBA" id="ARBA00022448"/>
    </source>
</evidence>
<name>A0A0F4KZ90_9LACO</name>
<evidence type="ECO:0000256" key="3">
    <source>
        <dbReference type="ARBA" id="ARBA00022475"/>
    </source>
</evidence>
<dbReference type="HOGENOM" id="CLU_000604_1_22_9"/>
<organism evidence="10 11">
    <name type="scientific">Bombilactobacillus mellis</name>
    <dbReference type="NCBI Taxonomy" id="1218508"/>
    <lineage>
        <taxon>Bacteria</taxon>
        <taxon>Bacillati</taxon>
        <taxon>Bacillota</taxon>
        <taxon>Bacilli</taxon>
        <taxon>Lactobacillales</taxon>
        <taxon>Lactobacillaceae</taxon>
        <taxon>Bombilactobacillus</taxon>
    </lineage>
</organism>
<comment type="function">
    <text evidence="8">ATP-binding (A) component of a common energy-coupling factor (ECF) ABC-transporter complex.</text>
</comment>
<evidence type="ECO:0000256" key="6">
    <source>
        <dbReference type="ARBA" id="ARBA00022967"/>
    </source>
</evidence>
<protein>
    <recommendedName>
        <fullName evidence="8">Energy-coupling factor transporter ATP-binding protein EcfA2</fullName>
        <ecNumber evidence="8">7.-.-.-</ecNumber>
    </recommendedName>
</protein>
<evidence type="ECO:0000256" key="4">
    <source>
        <dbReference type="ARBA" id="ARBA00022741"/>
    </source>
</evidence>
<dbReference type="EC" id="7.-.-.-" evidence="8"/>
<dbReference type="NCBIfam" id="TIGR04521">
    <property type="entry name" value="ECF_ATPase_2"/>
    <property type="match status" value="1"/>
</dbReference>
<dbReference type="InterPro" id="IPR027417">
    <property type="entry name" value="P-loop_NTPase"/>
</dbReference>
<comment type="subcellular location">
    <subcellularLocation>
        <location evidence="1 8">Cell membrane</location>
        <topology evidence="1 8">Peripheral membrane protein</topology>
    </subcellularLocation>
</comment>
<dbReference type="InterPro" id="IPR030946">
    <property type="entry name" value="EcfA2"/>
</dbReference>
<dbReference type="Proteomes" id="UP000033695">
    <property type="component" value="Unassembled WGS sequence"/>
</dbReference>
<dbReference type="OrthoDB" id="9784332at2"/>
<evidence type="ECO:0000256" key="8">
    <source>
        <dbReference type="RuleBase" id="RU365104"/>
    </source>
</evidence>
<comment type="similarity">
    <text evidence="8">Belongs to the ABC transporter superfamily. Energy-coupling factor EcfA family.</text>
</comment>
<feature type="domain" description="ABC transporter" evidence="9">
    <location>
        <begin position="3"/>
        <end position="245"/>
    </location>
</feature>
<reference evidence="10 11" key="1">
    <citation type="submission" date="2014-12" db="EMBL/GenBank/DDBJ databases">
        <title>Comparative genomics of the lactic acid bacteria isolated from the honey bee gut.</title>
        <authorList>
            <person name="Ellegaard K.M."/>
            <person name="Tamarit D."/>
            <person name="Javelind E."/>
            <person name="Olofsson T."/>
            <person name="Andersson S.G."/>
            <person name="Vasquez A."/>
        </authorList>
    </citation>
    <scope>NUCLEOTIDE SEQUENCE [LARGE SCALE GENOMIC DNA]</scope>
    <source>
        <strain evidence="10 11">Hon2</strain>
    </source>
</reference>
<evidence type="ECO:0000313" key="11">
    <source>
        <dbReference type="Proteomes" id="UP000033695"/>
    </source>
</evidence>
<keyword evidence="5 8" id="KW-0067">ATP-binding</keyword>
<dbReference type="Gene3D" id="3.40.50.300">
    <property type="entry name" value="P-loop containing nucleotide triphosphate hydrolases"/>
    <property type="match status" value="1"/>
</dbReference>
<dbReference type="InterPro" id="IPR050095">
    <property type="entry name" value="ECF_ABC_transporter_ATP-bd"/>
</dbReference>
<dbReference type="RefSeq" id="WP_045922256.1">
    <property type="nucleotide sequence ID" value="NZ_JAAEDY010000002.1"/>
</dbReference>
<keyword evidence="6" id="KW-1278">Translocase</keyword>
<dbReference type="InterPro" id="IPR003439">
    <property type="entry name" value="ABC_transporter-like_ATP-bd"/>
</dbReference>
<dbReference type="PROSITE" id="PS50893">
    <property type="entry name" value="ABC_TRANSPORTER_2"/>
    <property type="match status" value="1"/>
</dbReference>
<keyword evidence="2 8" id="KW-0813">Transport</keyword>
<dbReference type="CDD" id="cd03225">
    <property type="entry name" value="ABC_cobalt_CbiO_domain1"/>
    <property type="match status" value="1"/>
</dbReference>
<dbReference type="Pfam" id="PF00005">
    <property type="entry name" value="ABC_tran"/>
    <property type="match status" value="1"/>
</dbReference>
<dbReference type="PANTHER" id="PTHR43553">
    <property type="entry name" value="HEAVY METAL TRANSPORTER"/>
    <property type="match status" value="1"/>
</dbReference>
<evidence type="ECO:0000256" key="5">
    <source>
        <dbReference type="ARBA" id="ARBA00022840"/>
    </source>
</evidence>
<dbReference type="PROSITE" id="PS00211">
    <property type="entry name" value="ABC_TRANSPORTER_1"/>
    <property type="match status" value="1"/>
</dbReference>
<dbReference type="GO" id="GO:0042626">
    <property type="term" value="F:ATPase-coupled transmembrane transporter activity"/>
    <property type="evidence" value="ECO:0007669"/>
    <property type="project" value="TreeGrafter"/>
</dbReference>
<comment type="subunit">
    <text evidence="8">Forms a stable energy-coupling factor (ECF) transporter complex composed of 2 membrane-embedded substrate-binding proteins (S component), 2 ATP-binding proteins (A component) and 2 transmembrane proteins (T component).</text>
</comment>
<dbReference type="STRING" id="1218508.JG29_03670"/>
<dbReference type="InterPro" id="IPR003593">
    <property type="entry name" value="AAA+_ATPase"/>
</dbReference>
<dbReference type="EMBL" id="JXBZ01000002">
    <property type="protein sequence ID" value="KJY51318.1"/>
    <property type="molecule type" value="Genomic_DNA"/>
</dbReference>
<evidence type="ECO:0000259" key="9">
    <source>
        <dbReference type="PROSITE" id="PS50893"/>
    </source>
</evidence>
<sequence>MAITFKNVTHVYQPGGPLEYEGLTNVSFEIPDGCFTAIIGQTGSGKSTLVQHINALLKPTSGTIKIGERIITSETKNKHLKPLRQQVGMVFQLPEQQLFAETVLDDISFGPQNFGMTQQQAQKTAYQMLDLVRLPASVASKSPFDLSGGQMRRVAIAGVLASQPTVLILDEPTAGLDPQGHQELMDLFYQLNQQGTTIILISHQMEDVARYAQQVLVMDQAHLIRDDQPQAIFNDRAFLQAHNLLEPESTQFARQLAQKGFKFNKLPITEEQLAQQLIPQLGGHYG</sequence>
<dbReference type="InterPro" id="IPR017871">
    <property type="entry name" value="ABC_transporter-like_CS"/>
</dbReference>
<dbReference type="SMART" id="SM00382">
    <property type="entry name" value="AAA"/>
    <property type="match status" value="1"/>
</dbReference>
<dbReference type="SUPFAM" id="SSF52540">
    <property type="entry name" value="P-loop containing nucleoside triphosphate hydrolases"/>
    <property type="match status" value="1"/>
</dbReference>
<dbReference type="GO" id="GO:0043190">
    <property type="term" value="C:ATP-binding cassette (ABC) transporter complex"/>
    <property type="evidence" value="ECO:0007669"/>
    <property type="project" value="TreeGrafter"/>
</dbReference>
<dbReference type="PANTHER" id="PTHR43553:SF27">
    <property type="entry name" value="ENERGY-COUPLING FACTOR TRANSPORTER ATP-BINDING PROTEIN ECFA2"/>
    <property type="match status" value="1"/>
</dbReference>
<dbReference type="AlphaFoldDB" id="A0A0F4KZ90"/>
<dbReference type="GO" id="GO:0005524">
    <property type="term" value="F:ATP binding"/>
    <property type="evidence" value="ECO:0007669"/>
    <property type="project" value="UniProtKB-UniRule"/>
</dbReference>
<proteinExistence type="inferred from homology"/>
<keyword evidence="11" id="KW-1185">Reference proteome</keyword>
<dbReference type="GO" id="GO:0016887">
    <property type="term" value="F:ATP hydrolysis activity"/>
    <property type="evidence" value="ECO:0007669"/>
    <property type="project" value="InterPro"/>
</dbReference>
<dbReference type="InterPro" id="IPR015856">
    <property type="entry name" value="ABC_transpr_CbiO/EcfA_su"/>
</dbReference>
<comment type="caution">
    <text evidence="10">The sequence shown here is derived from an EMBL/GenBank/DDBJ whole genome shotgun (WGS) entry which is preliminary data.</text>
</comment>
<gene>
    <name evidence="10" type="ORF">JG29_03670</name>
</gene>